<dbReference type="AlphaFoldDB" id="A0A454XML6"/>
<evidence type="ECO:0000256" key="7">
    <source>
        <dbReference type="RuleBase" id="RU361153"/>
    </source>
</evidence>
<dbReference type="SUPFAM" id="SSF50405">
    <property type="entry name" value="Actin-crosslinking proteins"/>
    <property type="match status" value="1"/>
</dbReference>
<dbReference type="GO" id="GO:0030245">
    <property type="term" value="P:cellulose catabolic process"/>
    <property type="evidence" value="ECO:0007669"/>
    <property type="project" value="UniProtKB-KW"/>
</dbReference>
<keyword evidence="4" id="KW-0119">Carbohydrate metabolism</keyword>
<proteinExistence type="inferred from homology"/>
<dbReference type="Gene3D" id="3.20.20.80">
    <property type="entry name" value="Glycosidases"/>
    <property type="match status" value="1"/>
</dbReference>
<evidence type="ECO:0000313" key="9">
    <source>
        <dbReference type="Proteomes" id="UP000005239"/>
    </source>
</evidence>
<dbReference type="Proteomes" id="UP000005239">
    <property type="component" value="Unassembled WGS sequence"/>
</dbReference>
<dbReference type="PANTHER" id="PTHR35923">
    <property type="entry name" value="MAJOR EXTRACELLULAR ENDOGLUCANASE"/>
    <property type="match status" value="1"/>
</dbReference>
<comment type="similarity">
    <text evidence="1 7">Belongs to the glycosyl hydrolase 5 (cellulase A) family.</text>
</comment>
<accession>A0A454XML6</accession>
<dbReference type="PANTHER" id="PTHR35923:SF2">
    <property type="entry name" value="ENDOGLUCANASE"/>
    <property type="match status" value="1"/>
</dbReference>
<organism evidence="8 9">
    <name type="scientific">Pristionchus pacificus</name>
    <name type="common">Parasitic nematode worm</name>
    <dbReference type="NCBI Taxonomy" id="54126"/>
    <lineage>
        <taxon>Eukaryota</taxon>
        <taxon>Metazoa</taxon>
        <taxon>Ecdysozoa</taxon>
        <taxon>Nematoda</taxon>
        <taxon>Chromadorea</taxon>
        <taxon>Rhabditida</taxon>
        <taxon>Rhabditina</taxon>
        <taxon>Diplogasteromorpha</taxon>
        <taxon>Diplogasteroidea</taxon>
        <taxon>Neodiplogasteridae</taxon>
        <taxon>Pristionchus</taxon>
    </lineage>
</organism>
<dbReference type="Pfam" id="PF00150">
    <property type="entry name" value="Cellulase"/>
    <property type="match status" value="1"/>
</dbReference>
<gene>
    <name evidence="8" type="primary">WBGene00102782</name>
</gene>
<dbReference type="SUPFAM" id="SSF51445">
    <property type="entry name" value="(Trans)glycosidases"/>
    <property type="match status" value="1"/>
</dbReference>
<evidence type="ECO:0000313" key="8">
    <source>
        <dbReference type="EnsemblMetazoa" id="PPA13228.1"/>
    </source>
</evidence>
<protein>
    <submittedName>
        <fullName evidence="8">Cellulase domain-containing protein</fullName>
    </submittedName>
</protein>
<evidence type="ECO:0000256" key="6">
    <source>
        <dbReference type="ARBA" id="ARBA00023326"/>
    </source>
</evidence>
<accession>A0A8R1U930</accession>
<dbReference type="Gene3D" id="2.80.10.50">
    <property type="match status" value="1"/>
</dbReference>
<evidence type="ECO:0000256" key="5">
    <source>
        <dbReference type="ARBA" id="ARBA00023295"/>
    </source>
</evidence>
<keyword evidence="2 7" id="KW-0378">Hydrolase</keyword>
<keyword evidence="3" id="KW-0136">Cellulose degradation</keyword>
<dbReference type="GO" id="GO:0004553">
    <property type="term" value="F:hydrolase activity, hydrolyzing O-glycosyl compounds"/>
    <property type="evidence" value="ECO:0007669"/>
    <property type="project" value="InterPro"/>
</dbReference>
<sequence length="325" mass="37199">MINKLSSFAGLIFVDGISWGNNLEEAGKYPIRTIHESTNNRVIYTPHCYGPEVYTQQVLQAPDFPNNLGALYMTRFGFLVRKKLPVLIGEWASSNEPDGLEEKWNNYTINWLMKNCLTNNFYWSLDRNASFTPGLFDVDWLTPNARKLEYINRLQPNPTKFEARDGKICITEGAFPEPYCQLPSPELPQDTGSNIAGERSIKSLKYGTYLSVIIRKDGSYGVVMVEHRSVRCEKWFIDEYPDKIDLRPHCSGKIWKYLNVESDGLIDVVDWGQDGQLWAPSRNEDGSFCIRSTHGKYLRAKENGQVVLGDDCDVNARFVIEAFPW</sequence>
<keyword evidence="6" id="KW-0624">Polysaccharide degradation</keyword>
<evidence type="ECO:0000256" key="1">
    <source>
        <dbReference type="ARBA" id="ARBA00005641"/>
    </source>
</evidence>
<dbReference type="InterPro" id="IPR017853">
    <property type="entry name" value="GH"/>
</dbReference>
<reference evidence="8" key="2">
    <citation type="submission" date="2022-06" db="UniProtKB">
        <authorList>
            <consortium name="EnsemblMetazoa"/>
        </authorList>
    </citation>
    <scope>IDENTIFICATION</scope>
    <source>
        <strain evidence="8">PS312</strain>
    </source>
</reference>
<dbReference type="EnsemblMetazoa" id="PPA13228.1">
    <property type="protein sequence ID" value="PPA13228.1"/>
    <property type="gene ID" value="WBGene00102782"/>
</dbReference>
<evidence type="ECO:0000256" key="4">
    <source>
        <dbReference type="ARBA" id="ARBA00023277"/>
    </source>
</evidence>
<name>A0A454XML6_PRIPA</name>
<evidence type="ECO:0000256" key="2">
    <source>
        <dbReference type="ARBA" id="ARBA00022801"/>
    </source>
</evidence>
<evidence type="ECO:0000256" key="3">
    <source>
        <dbReference type="ARBA" id="ARBA00023001"/>
    </source>
</evidence>
<dbReference type="InterPro" id="IPR001547">
    <property type="entry name" value="Glyco_hydro_5"/>
</dbReference>
<keyword evidence="5 7" id="KW-0326">Glycosidase</keyword>
<dbReference type="OrthoDB" id="442731at2759"/>
<reference evidence="9" key="1">
    <citation type="journal article" date="2008" name="Nat. Genet.">
        <title>The Pristionchus pacificus genome provides a unique perspective on nematode lifestyle and parasitism.</title>
        <authorList>
            <person name="Dieterich C."/>
            <person name="Clifton S.W."/>
            <person name="Schuster L.N."/>
            <person name="Chinwalla A."/>
            <person name="Delehaunty K."/>
            <person name="Dinkelacker I."/>
            <person name="Fulton L."/>
            <person name="Fulton R."/>
            <person name="Godfrey J."/>
            <person name="Minx P."/>
            <person name="Mitreva M."/>
            <person name="Roeseler W."/>
            <person name="Tian H."/>
            <person name="Witte H."/>
            <person name="Yang S.P."/>
            <person name="Wilson R.K."/>
            <person name="Sommer R.J."/>
        </authorList>
    </citation>
    <scope>NUCLEOTIDE SEQUENCE [LARGE SCALE GENOMIC DNA]</scope>
    <source>
        <strain evidence="9">PS312</strain>
    </source>
</reference>
<keyword evidence="9" id="KW-1185">Reference proteome</keyword>
<dbReference type="InterPro" id="IPR008999">
    <property type="entry name" value="Actin-crosslinking"/>
</dbReference>